<dbReference type="Gene3D" id="1.20.1610.10">
    <property type="entry name" value="alpha-1,2-mannosidases domains"/>
    <property type="match status" value="1"/>
</dbReference>
<evidence type="ECO:0000256" key="5">
    <source>
        <dbReference type="SAM" id="SignalP"/>
    </source>
</evidence>
<dbReference type="InterPro" id="IPR041371">
    <property type="entry name" value="GH92_N"/>
</dbReference>
<dbReference type="PANTHER" id="PTHR12143:SF43">
    <property type="entry name" value="PUTATIVE-RELATED"/>
    <property type="match status" value="1"/>
</dbReference>
<feature type="domain" description="Glycosyl hydrolase family 92" evidence="6">
    <location>
        <begin position="235"/>
        <end position="725"/>
    </location>
</feature>
<feature type="region of interest" description="Disordered" evidence="4">
    <location>
        <begin position="730"/>
        <end position="751"/>
    </location>
</feature>
<feature type="domain" description="Glycosyl hydrolase family 92 N-terminal" evidence="7">
    <location>
        <begin position="39"/>
        <end position="210"/>
    </location>
</feature>
<keyword evidence="5" id="KW-0732">Signal</keyword>
<dbReference type="InterPro" id="IPR012939">
    <property type="entry name" value="Glyco_hydro_92"/>
</dbReference>
<dbReference type="Pfam" id="PF17678">
    <property type="entry name" value="Glyco_hydro_92N"/>
    <property type="match status" value="1"/>
</dbReference>
<comment type="cofactor">
    <cofactor evidence="1">
        <name>Ca(2+)</name>
        <dbReference type="ChEBI" id="CHEBI:29108"/>
    </cofactor>
</comment>
<dbReference type="Gene3D" id="1.20.1050.60">
    <property type="entry name" value="alpha-1,2-mannosidase"/>
    <property type="match status" value="1"/>
</dbReference>
<gene>
    <name evidence="8" type="ordered locus">Cpin_1744</name>
</gene>
<dbReference type="Gene3D" id="3.30.2080.10">
    <property type="entry name" value="GH92 mannosidase domain"/>
    <property type="match status" value="1"/>
</dbReference>
<evidence type="ECO:0000313" key="9">
    <source>
        <dbReference type="Proteomes" id="UP000002215"/>
    </source>
</evidence>
<dbReference type="GO" id="GO:0030246">
    <property type="term" value="F:carbohydrate binding"/>
    <property type="evidence" value="ECO:0007669"/>
    <property type="project" value="InterPro"/>
</dbReference>
<sequence>MKRNRYLISTAILVLGITTSALAQVGAGSTWKPTGNLTYVDPTIGSVGLILEPTRPAMYLPNSMVRVFPSRKDQLEDQINFFPLTIASHRQQSLFGFMPLSGEVNTENWKRSRVYDREKISPCKYSAYLDDTDEITFAPAAHSGYFEIDFTGNTPHYLRLSILNRDGDLTVDGKRAISGRETFNGMSAYFYAEVNADIIGTEYRGDKKQHLFAALGNNPQKIAVRYGVSFISVEQAKANLKKEIPLWTISPLVIKGAAAWNKVLGQINVKGGTDAQKRVFYTSLYRAYERMVNINEYGQYYSAYDHKVHTSDKPFYVDNWLWDTYIALEPLQTLLNPEMEADKIRSYVDMYEQSGWMPSFAVAHGDMPCMTGNHAAAWMADAWFKGVRNFDIAKAYEGLKKNSLQATLLPWRNGPATSLDTFYTEHGYMPSLKPDEKETVKEVDDFERRQAVAVTLENSYDDWCIAQLAKAAGHPEDIPLFLKRATNYKNVYRADKGFMWPKDADGNWIEPFDPKFSGGQGGRDYFTENNAYTYNWDVKHDLTGLFDLMGGKAKAEEKLDQLFRENLGRSKYNLWYTFPDATGMVGQFVMGNEPSFHIPYLYNYTGAPWKTQKRIRMLLDTWYTDNLFGIPGDEDGGGMTAFVVFSMMGFCPVTPGIPVYNIGSPVFSEITIKLFSGKTFTISAPGSSATKKYIQRATLNGQPLNVPWFTHEDLLKGGVLELVMSESPNKEWGTGAQAAPPSSLNYSPAGK</sequence>
<dbReference type="AlphaFoldDB" id="A0A979GUH0"/>
<evidence type="ECO:0000256" key="4">
    <source>
        <dbReference type="SAM" id="MobiDB-lite"/>
    </source>
</evidence>
<dbReference type="FunFam" id="3.30.2080.10:FF:000001">
    <property type="entry name" value="Alpha-1,2-mannosidase subfamily"/>
    <property type="match status" value="1"/>
</dbReference>
<proteinExistence type="predicted"/>
<dbReference type="Gene3D" id="2.70.98.10">
    <property type="match status" value="1"/>
</dbReference>
<dbReference type="RefSeq" id="WP_012789416.1">
    <property type="nucleotide sequence ID" value="NC_013132.1"/>
</dbReference>
<dbReference type="InterPro" id="IPR014718">
    <property type="entry name" value="GH-type_carb-bd"/>
</dbReference>
<dbReference type="EMBL" id="CP001699">
    <property type="protein sequence ID" value="ACU59240.1"/>
    <property type="molecule type" value="Genomic_DNA"/>
</dbReference>
<dbReference type="PANTHER" id="PTHR12143">
    <property type="entry name" value="PEPTIDE N-GLYCANASE PNGASE -RELATED"/>
    <property type="match status" value="1"/>
</dbReference>
<evidence type="ECO:0000256" key="3">
    <source>
        <dbReference type="ARBA" id="ARBA00022837"/>
    </source>
</evidence>
<accession>A0A979GUH0</accession>
<reference evidence="8 9" key="2">
    <citation type="journal article" date="2010" name="Stand. Genomic Sci.">
        <title>Complete genome sequence of Chitinophaga pinensis type strain (UQM 2034).</title>
        <authorList>
            <person name="Glavina Del Rio T."/>
            <person name="Abt B."/>
            <person name="Spring S."/>
            <person name="Lapidus A."/>
            <person name="Nolan M."/>
            <person name="Tice H."/>
            <person name="Copeland A."/>
            <person name="Cheng J.F."/>
            <person name="Chen F."/>
            <person name="Bruce D."/>
            <person name="Goodwin L."/>
            <person name="Pitluck S."/>
            <person name="Ivanova N."/>
            <person name="Mavromatis K."/>
            <person name="Mikhailova N."/>
            <person name="Pati A."/>
            <person name="Chen A."/>
            <person name="Palaniappan K."/>
            <person name="Land M."/>
            <person name="Hauser L."/>
            <person name="Chang Y.J."/>
            <person name="Jeffries C.D."/>
            <person name="Chain P."/>
            <person name="Saunders E."/>
            <person name="Detter J.C."/>
            <person name="Brettin T."/>
            <person name="Rohde M."/>
            <person name="Goker M."/>
            <person name="Bristow J."/>
            <person name="Eisen J.A."/>
            <person name="Markowitz V."/>
            <person name="Hugenholtz P."/>
            <person name="Kyrpides N.C."/>
            <person name="Klenk H.P."/>
            <person name="Lucas S."/>
        </authorList>
    </citation>
    <scope>NUCLEOTIDE SEQUENCE [LARGE SCALE GENOMIC DNA]</scope>
    <source>
        <strain evidence="9">ATCC 43595 / DSM 2588 / LMG 13176 / NBRC 15968 / NCIMB 11800 / UQM 2034</strain>
    </source>
</reference>
<dbReference type="Proteomes" id="UP000002215">
    <property type="component" value="Chromosome"/>
</dbReference>
<evidence type="ECO:0000313" key="8">
    <source>
        <dbReference type="EMBL" id="ACU59240.1"/>
    </source>
</evidence>
<dbReference type="Pfam" id="PF07971">
    <property type="entry name" value="Glyco_hydro_92"/>
    <property type="match status" value="1"/>
</dbReference>
<dbReference type="KEGG" id="cpi:Cpin_1744"/>
<evidence type="ECO:0000256" key="1">
    <source>
        <dbReference type="ARBA" id="ARBA00001913"/>
    </source>
</evidence>
<dbReference type="NCBIfam" id="TIGR01180">
    <property type="entry name" value="aman2_put"/>
    <property type="match status" value="1"/>
</dbReference>
<dbReference type="GO" id="GO:0005829">
    <property type="term" value="C:cytosol"/>
    <property type="evidence" value="ECO:0007669"/>
    <property type="project" value="TreeGrafter"/>
</dbReference>
<dbReference type="InterPro" id="IPR005887">
    <property type="entry name" value="GH92_a_mannosidase_put"/>
</dbReference>
<name>A0A979GUH0_CHIPD</name>
<evidence type="ECO:0000259" key="6">
    <source>
        <dbReference type="Pfam" id="PF07971"/>
    </source>
</evidence>
<reference evidence="9" key="1">
    <citation type="submission" date="2009-08" db="EMBL/GenBank/DDBJ databases">
        <title>The complete genome of Chitinophaga pinensis DSM 2588.</title>
        <authorList>
            <consortium name="US DOE Joint Genome Institute (JGI-PGF)"/>
            <person name="Lucas S."/>
            <person name="Copeland A."/>
            <person name="Lapidus A."/>
            <person name="Glavina del Rio T."/>
            <person name="Dalin E."/>
            <person name="Tice H."/>
            <person name="Bruce D."/>
            <person name="Goodwin L."/>
            <person name="Pitluck S."/>
            <person name="Kyrpides N."/>
            <person name="Mavromatis K."/>
            <person name="Ivanova N."/>
            <person name="Mikhailova N."/>
            <person name="Sims D."/>
            <person name="Meinche L."/>
            <person name="Brettin T."/>
            <person name="Detter J.C."/>
            <person name="Han C."/>
            <person name="Larimer F."/>
            <person name="Land M."/>
            <person name="Hauser L."/>
            <person name="Markowitz V."/>
            <person name="Cheng J.-F."/>
            <person name="Hugenholtz P."/>
            <person name="Woyke T."/>
            <person name="Wu D."/>
            <person name="Spring S."/>
            <person name="Klenk H.-P."/>
            <person name="Eisen J.A."/>
        </authorList>
    </citation>
    <scope>NUCLEOTIDE SEQUENCE [LARGE SCALE GENOMIC DNA]</scope>
    <source>
        <strain evidence="9">ATCC 43595 / DSM 2588 / LMG 13176 / NBRC 15968 / NCIMB 11800 / UQM 2034</strain>
    </source>
</reference>
<protein>
    <submittedName>
        <fullName evidence="8">Alpha-1,2-mannosidase</fullName>
    </submittedName>
</protein>
<feature type="chain" id="PRO_5037800491" evidence="5">
    <location>
        <begin position="24"/>
        <end position="751"/>
    </location>
</feature>
<comment type="subunit">
    <text evidence="2">Monomer.</text>
</comment>
<feature type="signal peptide" evidence="5">
    <location>
        <begin position="1"/>
        <end position="23"/>
    </location>
</feature>
<keyword evidence="3" id="KW-0106">Calcium</keyword>
<evidence type="ECO:0000259" key="7">
    <source>
        <dbReference type="Pfam" id="PF17678"/>
    </source>
</evidence>
<dbReference type="InterPro" id="IPR008928">
    <property type="entry name" value="6-hairpin_glycosidase_sf"/>
</dbReference>
<dbReference type="GO" id="GO:0006516">
    <property type="term" value="P:glycoprotein catabolic process"/>
    <property type="evidence" value="ECO:0007669"/>
    <property type="project" value="TreeGrafter"/>
</dbReference>
<dbReference type="InterPro" id="IPR050883">
    <property type="entry name" value="PNGase"/>
</dbReference>
<dbReference type="GO" id="GO:0005975">
    <property type="term" value="P:carbohydrate metabolic process"/>
    <property type="evidence" value="ECO:0007669"/>
    <property type="project" value="InterPro"/>
</dbReference>
<organism evidence="8 9">
    <name type="scientific">Chitinophaga pinensis (strain ATCC 43595 / DSM 2588 / LMG 13176 / NBRC 15968 / NCIMB 11800 / UQM 2034)</name>
    <dbReference type="NCBI Taxonomy" id="485918"/>
    <lineage>
        <taxon>Bacteria</taxon>
        <taxon>Pseudomonadati</taxon>
        <taxon>Bacteroidota</taxon>
        <taxon>Chitinophagia</taxon>
        <taxon>Chitinophagales</taxon>
        <taxon>Chitinophagaceae</taxon>
        <taxon>Chitinophaga</taxon>
    </lineage>
</organism>
<evidence type="ECO:0000256" key="2">
    <source>
        <dbReference type="ARBA" id="ARBA00011245"/>
    </source>
</evidence>
<feature type="compositionally biased region" description="Polar residues" evidence="4">
    <location>
        <begin position="740"/>
        <end position="751"/>
    </location>
</feature>
<dbReference type="OrthoDB" id="9804511at2"/>
<dbReference type="GO" id="GO:0000224">
    <property type="term" value="F:peptide-N4-(N-acetyl-beta-glucosaminyl)asparagine amidase activity"/>
    <property type="evidence" value="ECO:0007669"/>
    <property type="project" value="TreeGrafter"/>
</dbReference>
<dbReference type="SUPFAM" id="SSF48208">
    <property type="entry name" value="Six-hairpin glycosidases"/>
    <property type="match status" value="1"/>
</dbReference>